<sequence length="82" mass="8803">MAVVDEICNRTAINVLQALPLLVVNTTIGGILSLSCFCFPLLTALKADAGKLPKNFHGRMLDDGDYVGKVGEVIGNIRDYLP</sequence>
<feature type="transmembrane region" description="Helical" evidence="1">
    <location>
        <begin position="22"/>
        <end position="45"/>
    </location>
</feature>
<evidence type="ECO:0000313" key="2">
    <source>
        <dbReference type="EMBL" id="QXH53681.1"/>
    </source>
</evidence>
<organism evidence="2 3">
    <name type="scientific">Pseudomonas fakonensis</name>
    <dbReference type="NCBI Taxonomy" id="2842355"/>
    <lineage>
        <taxon>Bacteria</taxon>
        <taxon>Pseudomonadati</taxon>
        <taxon>Pseudomonadota</taxon>
        <taxon>Gammaproteobacteria</taxon>
        <taxon>Pseudomonadales</taxon>
        <taxon>Pseudomonadaceae</taxon>
        <taxon>Pseudomonas</taxon>
    </lineage>
</organism>
<protein>
    <submittedName>
        <fullName evidence="2">Uncharacterized protein</fullName>
    </submittedName>
</protein>
<name>A0ABX8ND31_9PSED</name>
<gene>
    <name evidence="2" type="ORF">KSS94_11410</name>
</gene>
<evidence type="ECO:0000256" key="1">
    <source>
        <dbReference type="SAM" id="Phobius"/>
    </source>
</evidence>
<evidence type="ECO:0000313" key="3">
    <source>
        <dbReference type="Proteomes" id="UP001046350"/>
    </source>
</evidence>
<proteinExistence type="predicted"/>
<reference evidence="2" key="1">
    <citation type="journal article" date="2021" name="Microorganisms">
        <title>The Ever-Expanding Pseudomonas Genus: Description of 43 New Species and Partition of the Pseudomonas putida Group.</title>
        <authorList>
            <person name="Girard L."/>
            <person name="Lood C."/>
            <person name="Hofte M."/>
            <person name="Vandamme P."/>
            <person name="Rokni-Zadeh H."/>
            <person name="van Noort V."/>
            <person name="Lavigne R."/>
            <person name="De Mot R."/>
        </authorList>
    </citation>
    <scope>NUCLEOTIDE SEQUENCE</scope>
    <source>
        <strain evidence="2">COW40</strain>
    </source>
</reference>
<dbReference type="Proteomes" id="UP001046350">
    <property type="component" value="Chromosome"/>
</dbReference>
<accession>A0ABX8ND31</accession>
<keyword evidence="1" id="KW-1133">Transmembrane helix</keyword>
<dbReference type="EMBL" id="CP077076">
    <property type="protein sequence ID" value="QXH53681.1"/>
    <property type="molecule type" value="Genomic_DNA"/>
</dbReference>
<keyword evidence="3" id="KW-1185">Reference proteome</keyword>
<keyword evidence="1" id="KW-0472">Membrane</keyword>
<keyword evidence="1" id="KW-0812">Transmembrane</keyword>
<dbReference type="RefSeq" id="WP_217843078.1">
    <property type="nucleotide sequence ID" value="NZ_CP077076.1"/>
</dbReference>